<dbReference type="PANTHER" id="PTHR30469">
    <property type="entry name" value="MULTIDRUG RESISTANCE PROTEIN MDTA"/>
    <property type="match status" value="1"/>
</dbReference>
<sequence>MSFSQFTKRTLISLNYLVFAAVLQGCEDKTEIVPEKKAVQVRHAIAYAVPVPPPSKVFYGKVQSSTGYEIASFSNGRVESMPVKEGEYVKKGQLLARLYSPSLEAIVLQKKAQLSAAVAASDDAQKELKRVTNLQTQNLVPVATLEQAQKVAKVSAESVFEAKASLAQALNQLEDISIYAVEDGLIAKLFAREGQFVSASEPIIRLEETGKQKVLFSIPEQDALNLNVGDTVHVLVRTSNQELTAKVTEKGIPEVSGPALFSVTVELEKSTAQSLGLTAKLIIGLTDSRVYSIAASAVRFTSEGQSFLLDDSLHHYKVNLLATRGDKLLISAASSLEGIAFNTAPESTLEKNLMIAKEGEYE</sequence>
<comment type="caution">
    <text evidence="3">The sequence shown here is derived from an EMBL/GenBank/DDBJ whole genome shotgun (WGS) entry which is preliminary data.</text>
</comment>
<dbReference type="InterPro" id="IPR058790">
    <property type="entry name" value="BSH_CusB"/>
</dbReference>
<evidence type="ECO:0000259" key="2">
    <source>
        <dbReference type="Pfam" id="PF25919"/>
    </source>
</evidence>
<name>A0A167LF24_9GAMM</name>
<dbReference type="SUPFAM" id="SSF111369">
    <property type="entry name" value="HlyD-like secretion proteins"/>
    <property type="match status" value="1"/>
</dbReference>
<reference evidence="3 4" key="1">
    <citation type="submission" date="2013-07" db="EMBL/GenBank/DDBJ databases">
        <title>Comparative Genomic and Metabolomic Analysis of Twelve Strains of Pseudoalteromonas luteoviolacea.</title>
        <authorList>
            <person name="Vynne N.G."/>
            <person name="Mansson M."/>
            <person name="Gram L."/>
        </authorList>
    </citation>
    <scope>NUCLEOTIDE SEQUENCE [LARGE SCALE GENOMIC DNA]</scope>
    <source>
        <strain evidence="3 4">S4060-1</strain>
    </source>
</reference>
<comment type="similarity">
    <text evidence="1">Belongs to the membrane fusion protein (MFP) (TC 8.A.1) family.</text>
</comment>
<dbReference type="GO" id="GO:1990281">
    <property type="term" value="C:efflux pump complex"/>
    <property type="evidence" value="ECO:0007669"/>
    <property type="project" value="TreeGrafter"/>
</dbReference>
<dbReference type="Gene3D" id="2.40.30.170">
    <property type="match status" value="1"/>
</dbReference>
<dbReference type="Gene3D" id="2.40.50.100">
    <property type="match status" value="1"/>
</dbReference>
<dbReference type="AlphaFoldDB" id="A0A167LF24"/>
<evidence type="ECO:0000313" key="3">
    <source>
        <dbReference type="EMBL" id="KZN64404.1"/>
    </source>
</evidence>
<dbReference type="Pfam" id="PF25919">
    <property type="entry name" value="BSH_CusB"/>
    <property type="match status" value="1"/>
</dbReference>
<gene>
    <name evidence="3" type="ORF">N478_22170</name>
</gene>
<evidence type="ECO:0000256" key="1">
    <source>
        <dbReference type="ARBA" id="ARBA00009477"/>
    </source>
</evidence>
<feature type="domain" description="CusB-like barrel-sandwich hybrid" evidence="2">
    <location>
        <begin position="74"/>
        <end position="206"/>
    </location>
</feature>
<dbReference type="Gene3D" id="1.10.287.470">
    <property type="entry name" value="Helix hairpin bin"/>
    <property type="match status" value="1"/>
</dbReference>
<dbReference type="EMBL" id="AUXX01000027">
    <property type="protein sequence ID" value="KZN64404.1"/>
    <property type="molecule type" value="Genomic_DNA"/>
</dbReference>
<dbReference type="Proteomes" id="UP000076661">
    <property type="component" value="Unassembled WGS sequence"/>
</dbReference>
<dbReference type="NCBIfam" id="TIGR01730">
    <property type="entry name" value="RND_mfp"/>
    <property type="match status" value="1"/>
</dbReference>
<protein>
    <recommendedName>
        <fullName evidence="2">CusB-like barrel-sandwich hybrid domain-containing protein</fullName>
    </recommendedName>
</protein>
<accession>A0A167LF24</accession>
<evidence type="ECO:0000313" key="4">
    <source>
        <dbReference type="Proteomes" id="UP000076661"/>
    </source>
</evidence>
<proteinExistence type="inferred from homology"/>
<dbReference type="PATRIC" id="fig|1365257.3.peg.3248"/>
<dbReference type="InterPro" id="IPR006143">
    <property type="entry name" value="RND_pump_MFP"/>
</dbReference>
<dbReference type="RefSeq" id="WP_063381774.1">
    <property type="nucleotide sequence ID" value="NZ_AUXX01000027.1"/>
</dbReference>
<dbReference type="GO" id="GO:0015562">
    <property type="term" value="F:efflux transmembrane transporter activity"/>
    <property type="evidence" value="ECO:0007669"/>
    <property type="project" value="TreeGrafter"/>
</dbReference>
<organism evidence="3 4">
    <name type="scientific">Pseudoalteromonas luteoviolacea S4060-1</name>
    <dbReference type="NCBI Taxonomy" id="1365257"/>
    <lineage>
        <taxon>Bacteria</taxon>
        <taxon>Pseudomonadati</taxon>
        <taxon>Pseudomonadota</taxon>
        <taxon>Gammaproteobacteria</taxon>
        <taxon>Alteromonadales</taxon>
        <taxon>Pseudoalteromonadaceae</taxon>
        <taxon>Pseudoalteromonas</taxon>
    </lineage>
</organism>